<gene>
    <name evidence="3" type="ORF">K505DRAFT_322820</name>
</gene>
<feature type="region of interest" description="Disordered" evidence="1">
    <location>
        <begin position="295"/>
        <end position="314"/>
    </location>
</feature>
<evidence type="ECO:0000313" key="4">
    <source>
        <dbReference type="Proteomes" id="UP000799757"/>
    </source>
</evidence>
<reference evidence="3" key="1">
    <citation type="journal article" date="2020" name="Stud. Mycol.">
        <title>101 Dothideomycetes genomes: a test case for predicting lifestyles and emergence of pathogens.</title>
        <authorList>
            <person name="Haridas S."/>
            <person name="Albert R."/>
            <person name="Binder M."/>
            <person name="Bloem J."/>
            <person name="Labutti K."/>
            <person name="Salamov A."/>
            <person name="Andreopoulos B."/>
            <person name="Baker S."/>
            <person name="Barry K."/>
            <person name="Bills G."/>
            <person name="Bluhm B."/>
            <person name="Cannon C."/>
            <person name="Castanera R."/>
            <person name="Culley D."/>
            <person name="Daum C."/>
            <person name="Ezra D."/>
            <person name="Gonzalez J."/>
            <person name="Henrissat B."/>
            <person name="Kuo A."/>
            <person name="Liang C."/>
            <person name="Lipzen A."/>
            <person name="Lutzoni F."/>
            <person name="Magnuson J."/>
            <person name="Mondo S."/>
            <person name="Nolan M."/>
            <person name="Ohm R."/>
            <person name="Pangilinan J."/>
            <person name="Park H.-J."/>
            <person name="Ramirez L."/>
            <person name="Alfaro M."/>
            <person name="Sun H."/>
            <person name="Tritt A."/>
            <person name="Yoshinaga Y."/>
            <person name="Zwiers L.-H."/>
            <person name="Turgeon B."/>
            <person name="Goodwin S."/>
            <person name="Spatafora J."/>
            <person name="Crous P."/>
            <person name="Grigoriev I."/>
        </authorList>
    </citation>
    <scope>NUCLEOTIDE SEQUENCE</scope>
    <source>
        <strain evidence="3">CBS 109.77</strain>
    </source>
</reference>
<accession>A0A6A6XNH4</accession>
<keyword evidence="4" id="KW-1185">Reference proteome</keyword>
<dbReference type="Pfam" id="PF26639">
    <property type="entry name" value="Het-6_barrel"/>
    <property type="match status" value="1"/>
</dbReference>
<proteinExistence type="predicted"/>
<dbReference type="Proteomes" id="UP000799757">
    <property type="component" value="Unassembled WGS sequence"/>
</dbReference>
<dbReference type="InterPro" id="IPR010730">
    <property type="entry name" value="HET"/>
</dbReference>
<dbReference type="PANTHER" id="PTHR24148:SF64">
    <property type="entry name" value="HETEROKARYON INCOMPATIBILITY DOMAIN-CONTAINING PROTEIN"/>
    <property type="match status" value="1"/>
</dbReference>
<evidence type="ECO:0000256" key="1">
    <source>
        <dbReference type="SAM" id="MobiDB-lite"/>
    </source>
</evidence>
<evidence type="ECO:0000259" key="2">
    <source>
        <dbReference type="Pfam" id="PF06985"/>
    </source>
</evidence>
<feature type="domain" description="Heterokaryon incompatibility" evidence="2">
    <location>
        <begin position="3"/>
        <end position="133"/>
    </location>
</feature>
<dbReference type="InterPro" id="IPR052895">
    <property type="entry name" value="HetReg/Transcr_Mod"/>
</dbReference>
<dbReference type="EMBL" id="MU001814">
    <property type="protein sequence ID" value="KAF2797107.1"/>
    <property type="molecule type" value="Genomic_DNA"/>
</dbReference>
<sequence length="564" mass="64863">MARDNLRDALHYLRRPSEIRRLWIDAVSIDQTNVRERAKQVQMMGLIYWHANRVIVWLGLDDNPEVPASGAFDLIRETSNIAWDSLQKHNNDFKAVPQVNVTDLSRYDFQRWSLLAKFFESRPWFGRGWTIQELGLARDAVLTCGRAELCLDVYLPFVRWIDQKGQLLHSKFDIRLNPQYVATEYWLSTRTPDDIVHLSFLEVLERTREVNCTDQRDYVYAFLGHPSAFEAYPGDPTPYVDYRSNYFTSDRKSIIEPNYEKSTADVYTELARALMLHYGDLSVLSCVHRSTKELRESGLEKPQQSSNSADSLQDSHLPSWVPRWDLPHMPTLGLGYYYTATKDSAPSFQFHKKCLKLRGQEIDTIVWAKSIWSGFFNGFYHPSSMTTDVENRLEALWNTYRFYLWYLKLGVKADRATFLFTLTAGLIAGEPAEDEDRAPQFMRNAAAYELQACNALGTPIKDERRATLEKEALGGDPSRFLLDVERISDGRVLFLTKTGKLGSGLPTAKIGDKVFLLEGADVPFALRSAKKKPSWYKIVGEVYMHGIMRGEAYMEEGLQEITLF</sequence>
<feature type="compositionally biased region" description="Polar residues" evidence="1">
    <location>
        <begin position="302"/>
        <end position="314"/>
    </location>
</feature>
<dbReference type="OrthoDB" id="3553147at2759"/>
<name>A0A6A6XNH4_9PLEO</name>
<dbReference type="AlphaFoldDB" id="A0A6A6XNH4"/>
<dbReference type="Pfam" id="PF06985">
    <property type="entry name" value="HET"/>
    <property type="match status" value="1"/>
</dbReference>
<organism evidence="3 4">
    <name type="scientific">Melanomma pulvis-pyrius CBS 109.77</name>
    <dbReference type="NCBI Taxonomy" id="1314802"/>
    <lineage>
        <taxon>Eukaryota</taxon>
        <taxon>Fungi</taxon>
        <taxon>Dikarya</taxon>
        <taxon>Ascomycota</taxon>
        <taxon>Pezizomycotina</taxon>
        <taxon>Dothideomycetes</taxon>
        <taxon>Pleosporomycetidae</taxon>
        <taxon>Pleosporales</taxon>
        <taxon>Melanommataceae</taxon>
        <taxon>Melanomma</taxon>
    </lineage>
</organism>
<evidence type="ECO:0000313" key="3">
    <source>
        <dbReference type="EMBL" id="KAF2797107.1"/>
    </source>
</evidence>
<protein>
    <recommendedName>
        <fullName evidence="2">Heterokaryon incompatibility domain-containing protein</fullName>
    </recommendedName>
</protein>
<dbReference type="PANTHER" id="PTHR24148">
    <property type="entry name" value="ANKYRIN REPEAT DOMAIN-CONTAINING PROTEIN 39 HOMOLOG-RELATED"/>
    <property type="match status" value="1"/>
</dbReference>